<organism evidence="1 2">
    <name type="scientific">Pigeon circovirus</name>
    <name type="common">PiCV</name>
    <name type="synonym">Columbid circovirus</name>
    <dbReference type="NCBI Taxonomy" id="126070"/>
    <lineage>
        <taxon>Viruses</taxon>
        <taxon>Monodnaviria</taxon>
        <taxon>Shotokuvirae</taxon>
        <taxon>Cressdnaviricota</taxon>
        <taxon>Arfiviricetes</taxon>
        <taxon>Cirlivirales</taxon>
        <taxon>Circoviridae</taxon>
        <taxon>Circovirus</taxon>
        <taxon>Circovirus pigeon</taxon>
        <taxon>Pigeon circovirus</taxon>
    </lineage>
</organism>
<reference evidence="1 2" key="1">
    <citation type="journal article" date="2001" name="Virology">
        <title>Genome sequence determinations and analyses of novel circoviruses from goose and pigeon.</title>
        <authorList>
            <person name="Todd D."/>
            <person name="Weston J.H."/>
            <person name="Soike D."/>
            <person name="Smyth J.A."/>
        </authorList>
    </citation>
    <scope>NUCLEOTIDE SEQUENCE [LARGE SCALE GENOMIC DNA]</scope>
</reference>
<evidence type="ECO:0000313" key="1">
    <source>
        <dbReference type="EMBL" id="CAC50254.1"/>
    </source>
</evidence>
<dbReference type="EMBL" id="AJ298230">
    <property type="protein sequence ID" value="CAC50254.1"/>
    <property type="molecule type" value="Genomic_DNA"/>
</dbReference>
<protein>
    <submittedName>
        <fullName evidence="1">Uncharacterized protein</fullName>
    </submittedName>
</protein>
<dbReference type="Proteomes" id="UP000122645">
    <property type="component" value="Segment"/>
</dbReference>
<accession>Q91G95</accession>
<proteinExistence type="predicted"/>
<name>Q91G95_PICV</name>
<evidence type="ECO:0000313" key="2">
    <source>
        <dbReference type="Proteomes" id="UP000122645"/>
    </source>
</evidence>
<sequence>MHQFHALNVGGRGDIEGGPTKLPELDIEGHFTFIIHGVWLGLQVTECKPIVINFLGKQAVA</sequence>
<organismHost>
    <name type="scientific">Columba livia</name>
    <name type="common">Rock dove</name>
    <dbReference type="NCBI Taxonomy" id="8932"/>
</organismHost>